<dbReference type="Pfam" id="PF13860">
    <property type="entry name" value="FlgD_ig"/>
    <property type="match status" value="1"/>
</dbReference>
<dbReference type="InterPro" id="IPR025965">
    <property type="entry name" value="FlgD/Vpr_Ig-like"/>
</dbReference>
<gene>
    <name evidence="2" type="ORF">AMJ40_04810</name>
</gene>
<dbReference type="EMBL" id="LIZT01000044">
    <property type="protein sequence ID" value="KPJ49737.1"/>
    <property type="molecule type" value="Genomic_DNA"/>
</dbReference>
<dbReference type="AlphaFoldDB" id="A0A0S7WIL7"/>
<sequence>MSGSLSPSPNPFFPNGDGIEDFTIISYSLPYALSKVKLTVYDIKGRQTRMLADGMLAASRGTLLWDGKDETGDLVPSGIYILYLEASDLETAGVFAKKSTVVLGRD</sequence>
<name>A0A0S7WIL7_UNCT6</name>
<accession>A0A0S7WIL7</accession>
<organism evidence="2 3">
    <name type="scientific">candidate division TA06 bacterium DG_26</name>
    <dbReference type="NCBI Taxonomy" id="1703771"/>
    <lineage>
        <taxon>Bacteria</taxon>
        <taxon>Bacteria division TA06</taxon>
    </lineage>
</organism>
<dbReference type="Proteomes" id="UP000051124">
    <property type="component" value="Unassembled WGS sequence"/>
</dbReference>
<proteinExistence type="predicted"/>
<evidence type="ECO:0000313" key="2">
    <source>
        <dbReference type="EMBL" id="KPJ49737.1"/>
    </source>
</evidence>
<evidence type="ECO:0000259" key="1">
    <source>
        <dbReference type="Pfam" id="PF13860"/>
    </source>
</evidence>
<comment type="caution">
    <text evidence="2">The sequence shown here is derived from an EMBL/GenBank/DDBJ whole genome shotgun (WGS) entry which is preliminary data.</text>
</comment>
<evidence type="ECO:0000313" key="3">
    <source>
        <dbReference type="Proteomes" id="UP000051124"/>
    </source>
</evidence>
<feature type="domain" description="FlgD/Vpr Ig-like" evidence="1">
    <location>
        <begin position="25"/>
        <end position="87"/>
    </location>
</feature>
<protein>
    <recommendedName>
        <fullName evidence="1">FlgD/Vpr Ig-like domain-containing protein</fullName>
    </recommendedName>
</protein>
<dbReference type="Gene3D" id="2.60.40.4070">
    <property type="match status" value="1"/>
</dbReference>
<reference evidence="2 3" key="1">
    <citation type="journal article" date="2015" name="Microbiome">
        <title>Genomic resolution of linkages in carbon, nitrogen, and sulfur cycling among widespread estuary sediment bacteria.</title>
        <authorList>
            <person name="Baker B.J."/>
            <person name="Lazar C.S."/>
            <person name="Teske A.P."/>
            <person name="Dick G.J."/>
        </authorList>
    </citation>
    <scope>NUCLEOTIDE SEQUENCE [LARGE SCALE GENOMIC DNA]</scope>
    <source>
        <strain evidence="2">DG_26</strain>
    </source>
</reference>